<accession>A0AAW0UXK3</accession>
<sequence>MCLCPVEACSVHGEATLVHNSGGAGSAGRLRCTVAASPHIVHQVTFNTRRARRGGRTRCDRRAAPPTAARGSPRVAWDAPCVLPSTWRAGNRVDACLRSHGGDSCCKGEAAEERVREVVRGSVEAAGQCMGGAAPHPAINWRDGRCSLLTQTTSEKVQQERGLFVMPRRGCVTGGDVWVVQGEAAPALP</sequence>
<reference evidence="2 3" key="1">
    <citation type="submission" date="2023-03" db="EMBL/GenBank/DDBJ databases">
        <title>High-quality genome of Scylla paramamosain provides insights in environmental adaptation.</title>
        <authorList>
            <person name="Zhang L."/>
        </authorList>
    </citation>
    <scope>NUCLEOTIDE SEQUENCE [LARGE SCALE GENOMIC DNA]</scope>
    <source>
        <strain evidence="2">LZ_2023a</strain>
        <tissue evidence="2">Muscle</tissue>
    </source>
</reference>
<feature type="region of interest" description="Disordered" evidence="1">
    <location>
        <begin position="51"/>
        <end position="71"/>
    </location>
</feature>
<protein>
    <submittedName>
        <fullName evidence="2">Uncharacterized protein</fullName>
    </submittedName>
</protein>
<organism evidence="2 3">
    <name type="scientific">Scylla paramamosain</name>
    <name type="common">Mud crab</name>
    <dbReference type="NCBI Taxonomy" id="85552"/>
    <lineage>
        <taxon>Eukaryota</taxon>
        <taxon>Metazoa</taxon>
        <taxon>Ecdysozoa</taxon>
        <taxon>Arthropoda</taxon>
        <taxon>Crustacea</taxon>
        <taxon>Multicrustacea</taxon>
        <taxon>Malacostraca</taxon>
        <taxon>Eumalacostraca</taxon>
        <taxon>Eucarida</taxon>
        <taxon>Decapoda</taxon>
        <taxon>Pleocyemata</taxon>
        <taxon>Brachyura</taxon>
        <taxon>Eubrachyura</taxon>
        <taxon>Portunoidea</taxon>
        <taxon>Portunidae</taxon>
        <taxon>Portuninae</taxon>
        <taxon>Scylla</taxon>
    </lineage>
</organism>
<keyword evidence="3" id="KW-1185">Reference proteome</keyword>
<dbReference type="AlphaFoldDB" id="A0AAW0UXK3"/>
<evidence type="ECO:0000256" key="1">
    <source>
        <dbReference type="SAM" id="MobiDB-lite"/>
    </source>
</evidence>
<gene>
    <name evidence="2" type="ORF">O3P69_001458</name>
</gene>
<dbReference type="Proteomes" id="UP001487740">
    <property type="component" value="Unassembled WGS sequence"/>
</dbReference>
<evidence type="ECO:0000313" key="3">
    <source>
        <dbReference type="Proteomes" id="UP001487740"/>
    </source>
</evidence>
<proteinExistence type="predicted"/>
<name>A0AAW0UXK3_SCYPA</name>
<comment type="caution">
    <text evidence="2">The sequence shown here is derived from an EMBL/GenBank/DDBJ whole genome shotgun (WGS) entry which is preliminary data.</text>
</comment>
<dbReference type="EMBL" id="JARAKH010000003">
    <property type="protein sequence ID" value="KAK8404864.1"/>
    <property type="molecule type" value="Genomic_DNA"/>
</dbReference>
<evidence type="ECO:0000313" key="2">
    <source>
        <dbReference type="EMBL" id="KAK8404864.1"/>
    </source>
</evidence>